<reference evidence="1" key="1">
    <citation type="submission" date="2014-09" db="EMBL/GenBank/DDBJ databases">
        <authorList>
            <person name="Magalhaes I.L.F."/>
            <person name="Oliveira U."/>
            <person name="Santos F.R."/>
            <person name="Vidigal T.H.D.A."/>
            <person name="Brescovit A.D."/>
            <person name="Santos A.J."/>
        </authorList>
    </citation>
    <scope>NUCLEOTIDE SEQUENCE</scope>
    <source>
        <tissue evidence="1">Shoot tissue taken approximately 20 cm above the soil surface</tissue>
    </source>
</reference>
<proteinExistence type="predicted"/>
<evidence type="ECO:0000313" key="1">
    <source>
        <dbReference type="EMBL" id="JAE15503.1"/>
    </source>
</evidence>
<organism evidence="1">
    <name type="scientific">Arundo donax</name>
    <name type="common">Giant reed</name>
    <name type="synonym">Donax arundinaceus</name>
    <dbReference type="NCBI Taxonomy" id="35708"/>
    <lineage>
        <taxon>Eukaryota</taxon>
        <taxon>Viridiplantae</taxon>
        <taxon>Streptophyta</taxon>
        <taxon>Embryophyta</taxon>
        <taxon>Tracheophyta</taxon>
        <taxon>Spermatophyta</taxon>
        <taxon>Magnoliopsida</taxon>
        <taxon>Liliopsida</taxon>
        <taxon>Poales</taxon>
        <taxon>Poaceae</taxon>
        <taxon>PACMAD clade</taxon>
        <taxon>Arundinoideae</taxon>
        <taxon>Arundineae</taxon>
        <taxon>Arundo</taxon>
    </lineage>
</organism>
<dbReference type="EMBL" id="GBRH01182393">
    <property type="protein sequence ID" value="JAE15503.1"/>
    <property type="molecule type" value="Transcribed_RNA"/>
</dbReference>
<sequence length="30" mass="3591">MHCKQTLKTLIICSSVYYNNIASQWLTFRK</sequence>
<name>A0A0A9G4F0_ARUDO</name>
<dbReference type="AlphaFoldDB" id="A0A0A9G4F0"/>
<accession>A0A0A9G4F0</accession>
<protein>
    <submittedName>
        <fullName evidence="1">Uncharacterized protein</fullName>
    </submittedName>
</protein>
<reference evidence="1" key="2">
    <citation type="journal article" date="2015" name="Data Brief">
        <title>Shoot transcriptome of the giant reed, Arundo donax.</title>
        <authorList>
            <person name="Barrero R.A."/>
            <person name="Guerrero F.D."/>
            <person name="Moolhuijzen P."/>
            <person name="Goolsby J.A."/>
            <person name="Tidwell J."/>
            <person name="Bellgard S.E."/>
            <person name="Bellgard M.I."/>
        </authorList>
    </citation>
    <scope>NUCLEOTIDE SEQUENCE</scope>
    <source>
        <tissue evidence="1">Shoot tissue taken approximately 20 cm above the soil surface</tissue>
    </source>
</reference>